<accession>R7T4B7</accession>
<dbReference type="AlphaFoldDB" id="R7T4B7"/>
<name>R7T4B7_CAPTE</name>
<evidence type="ECO:0000313" key="11">
    <source>
        <dbReference type="Proteomes" id="UP000014760"/>
    </source>
</evidence>
<evidence type="ECO:0000256" key="4">
    <source>
        <dbReference type="ARBA" id="ARBA00022679"/>
    </source>
</evidence>
<reference evidence="11" key="1">
    <citation type="submission" date="2012-12" db="EMBL/GenBank/DDBJ databases">
        <authorList>
            <person name="Hellsten U."/>
            <person name="Grimwood J."/>
            <person name="Chapman J.A."/>
            <person name="Shapiro H."/>
            <person name="Aerts A."/>
            <person name="Otillar R.P."/>
            <person name="Terry A.Y."/>
            <person name="Boore J.L."/>
            <person name="Simakov O."/>
            <person name="Marletaz F."/>
            <person name="Cho S.-J."/>
            <person name="Edsinger-Gonzales E."/>
            <person name="Havlak P."/>
            <person name="Kuo D.-H."/>
            <person name="Larsson T."/>
            <person name="Lv J."/>
            <person name="Arendt D."/>
            <person name="Savage R."/>
            <person name="Osoegawa K."/>
            <person name="de Jong P."/>
            <person name="Lindberg D.R."/>
            <person name="Seaver E.C."/>
            <person name="Weisblat D.A."/>
            <person name="Putnam N.H."/>
            <person name="Grigoriev I.V."/>
            <person name="Rokhsar D.S."/>
        </authorList>
    </citation>
    <scope>NUCLEOTIDE SEQUENCE</scope>
    <source>
        <strain evidence="11">I ESC-2004</strain>
    </source>
</reference>
<dbReference type="OMA" id="YFGQIAT"/>
<evidence type="ECO:0000256" key="7">
    <source>
        <dbReference type="ARBA" id="ARBA00023136"/>
    </source>
</evidence>
<dbReference type="Pfam" id="PF01697">
    <property type="entry name" value="Glyco_transf_92"/>
    <property type="match status" value="1"/>
</dbReference>
<dbReference type="GO" id="GO:0005737">
    <property type="term" value="C:cytoplasm"/>
    <property type="evidence" value="ECO:0007669"/>
    <property type="project" value="TreeGrafter"/>
</dbReference>
<evidence type="ECO:0000256" key="2">
    <source>
        <dbReference type="ARBA" id="ARBA00007647"/>
    </source>
</evidence>
<protein>
    <recommendedName>
        <fullName evidence="8">Glycosyltransferase family 92 protein</fullName>
        <ecNumber evidence="8">2.4.1.-</ecNumber>
    </recommendedName>
</protein>
<gene>
    <name evidence="9" type="ORF">CAPTEDRAFT_214566</name>
</gene>
<sequence>MWGKDTGLTENRIWSQIAEDLGSDALKQIVGQRNLLWIRASRHSGVSGPVHRLPLHACAYRTILNTPVPFEDDQPRFQKFGKQGVYSCFTTPENHPNEQYASLESWPRIPTRPFSSIVVCPINGYFPVPQRVVLAEAECGLPVASLQVLNQNTRDIKYNFTVCLHKPLFEVGLKDVPRLLEWIAVNRVFGGEHFVIYTLPSTDEIRKYLQPLVASGLLEIHLFDMVVPAKEKNEYHNQKVAINECMYRHMYTSKRLVMIDFDEFPTPHSKDNWQDLINTSPCAKESTVYFRNRFFPMQLTGINVSRSDILVTALEKNLQSNESFKCPVRSKVIINPRHVHICTVHYVHKYIRGITRTRKCCMPEDLGHLHHYRTWGEFTQEKTTAADGLVTDHRMWHFESKIIESVREVYKIQNMTAAKAAWCSHGNCVEV</sequence>
<dbReference type="PANTHER" id="PTHR21461">
    <property type="entry name" value="GLYCOSYLTRANSFERASE FAMILY 92 PROTEIN"/>
    <property type="match status" value="1"/>
</dbReference>
<keyword evidence="3 8" id="KW-0328">Glycosyltransferase</keyword>
<dbReference type="EC" id="2.4.1.-" evidence="8"/>
<proteinExistence type="inferred from homology"/>
<dbReference type="OrthoDB" id="2526284at2759"/>
<organism evidence="9">
    <name type="scientific">Capitella teleta</name>
    <name type="common">Polychaete worm</name>
    <dbReference type="NCBI Taxonomy" id="283909"/>
    <lineage>
        <taxon>Eukaryota</taxon>
        <taxon>Metazoa</taxon>
        <taxon>Spiralia</taxon>
        <taxon>Lophotrochozoa</taxon>
        <taxon>Annelida</taxon>
        <taxon>Polychaeta</taxon>
        <taxon>Sedentaria</taxon>
        <taxon>Scolecida</taxon>
        <taxon>Capitellidae</taxon>
        <taxon>Capitella</taxon>
    </lineage>
</organism>
<dbReference type="EMBL" id="KB312183">
    <property type="protein sequence ID" value="ELT87708.1"/>
    <property type="molecule type" value="Genomic_DNA"/>
</dbReference>
<evidence type="ECO:0000256" key="6">
    <source>
        <dbReference type="ARBA" id="ARBA00022989"/>
    </source>
</evidence>
<dbReference type="HOGENOM" id="CLU_036242_0_0_1"/>
<evidence type="ECO:0000256" key="8">
    <source>
        <dbReference type="RuleBase" id="RU366017"/>
    </source>
</evidence>
<evidence type="ECO:0000256" key="3">
    <source>
        <dbReference type="ARBA" id="ARBA00022676"/>
    </source>
</evidence>
<evidence type="ECO:0000256" key="1">
    <source>
        <dbReference type="ARBA" id="ARBA00004167"/>
    </source>
</evidence>
<reference evidence="10" key="3">
    <citation type="submission" date="2015-06" db="UniProtKB">
        <authorList>
            <consortium name="EnsemblMetazoa"/>
        </authorList>
    </citation>
    <scope>IDENTIFICATION</scope>
</reference>
<comment type="subcellular location">
    <subcellularLocation>
        <location evidence="1">Membrane</location>
        <topology evidence="1">Single-pass membrane protein</topology>
    </subcellularLocation>
</comment>
<dbReference type="Proteomes" id="UP000014760">
    <property type="component" value="Unassembled WGS sequence"/>
</dbReference>
<reference evidence="9 11" key="2">
    <citation type="journal article" date="2013" name="Nature">
        <title>Insights into bilaterian evolution from three spiralian genomes.</title>
        <authorList>
            <person name="Simakov O."/>
            <person name="Marletaz F."/>
            <person name="Cho S.J."/>
            <person name="Edsinger-Gonzales E."/>
            <person name="Havlak P."/>
            <person name="Hellsten U."/>
            <person name="Kuo D.H."/>
            <person name="Larsson T."/>
            <person name="Lv J."/>
            <person name="Arendt D."/>
            <person name="Savage R."/>
            <person name="Osoegawa K."/>
            <person name="de Jong P."/>
            <person name="Grimwood J."/>
            <person name="Chapman J.A."/>
            <person name="Shapiro H."/>
            <person name="Aerts A."/>
            <person name="Otillar R.P."/>
            <person name="Terry A.Y."/>
            <person name="Boore J.L."/>
            <person name="Grigoriev I.V."/>
            <person name="Lindberg D.R."/>
            <person name="Seaver E.C."/>
            <person name="Weisblat D.A."/>
            <person name="Putnam N.H."/>
            <person name="Rokhsar D.S."/>
        </authorList>
    </citation>
    <scope>NUCLEOTIDE SEQUENCE</scope>
    <source>
        <strain evidence="9 11">I ESC-2004</strain>
    </source>
</reference>
<evidence type="ECO:0000313" key="10">
    <source>
        <dbReference type="EnsemblMetazoa" id="CapteP214566"/>
    </source>
</evidence>
<dbReference type="InterPro" id="IPR008166">
    <property type="entry name" value="Glyco_transf_92"/>
</dbReference>
<keyword evidence="11" id="KW-1185">Reference proteome</keyword>
<dbReference type="EMBL" id="AMQN01015742">
    <property type="status" value="NOT_ANNOTATED_CDS"/>
    <property type="molecule type" value="Genomic_DNA"/>
</dbReference>
<keyword evidence="4 8" id="KW-0808">Transferase</keyword>
<keyword evidence="6" id="KW-1133">Transmembrane helix</keyword>
<dbReference type="GO" id="GO:0016757">
    <property type="term" value="F:glycosyltransferase activity"/>
    <property type="evidence" value="ECO:0007669"/>
    <property type="project" value="UniProtKB-UniRule"/>
</dbReference>
<comment type="similarity">
    <text evidence="2 8">Belongs to the glycosyltransferase 92 family.</text>
</comment>
<evidence type="ECO:0000313" key="9">
    <source>
        <dbReference type="EMBL" id="ELT87708.1"/>
    </source>
</evidence>
<dbReference type="GO" id="GO:0016020">
    <property type="term" value="C:membrane"/>
    <property type="evidence" value="ECO:0007669"/>
    <property type="project" value="UniProtKB-SubCell"/>
</dbReference>
<keyword evidence="7" id="KW-0472">Membrane</keyword>
<keyword evidence="5" id="KW-0812">Transmembrane</keyword>
<evidence type="ECO:0000256" key="5">
    <source>
        <dbReference type="ARBA" id="ARBA00022692"/>
    </source>
</evidence>
<dbReference type="PANTHER" id="PTHR21461:SF69">
    <property type="entry name" value="GLYCOSYLTRANSFERASE FAMILY 92 PROTEIN"/>
    <property type="match status" value="1"/>
</dbReference>
<dbReference type="EnsemblMetazoa" id="CapteT214566">
    <property type="protein sequence ID" value="CapteP214566"/>
    <property type="gene ID" value="CapteG214566"/>
</dbReference>